<dbReference type="Proteomes" id="UP000298412">
    <property type="component" value="Unassembled WGS sequence"/>
</dbReference>
<sequence length="138" mass="14950">MGARVRRGHHAGGQPRPAPVLGGGLPRPRLRILAGEPRDGATLRIRCCAGAEWFRFLRVEGPGAHLVRRSARQSPRAGLGERRRAGRYPTPRATRSSAAVAEIAELVAFYNERVDISVDGVALGRPVSPFSDRAQRPS</sequence>
<name>A0A4R8WWN0_9MICO</name>
<organism evidence="2 3">
    <name type="scientific">Cryobacterium algoritolerans</name>
    <dbReference type="NCBI Taxonomy" id="1259184"/>
    <lineage>
        <taxon>Bacteria</taxon>
        <taxon>Bacillati</taxon>
        <taxon>Actinomycetota</taxon>
        <taxon>Actinomycetes</taxon>
        <taxon>Micrococcales</taxon>
        <taxon>Microbacteriaceae</taxon>
        <taxon>Cryobacterium</taxon>
    </lineage>
</organism>
<accession>A0A4R8WWN0</accession>
<dbReference type="AlphaFoldDB" id="A0A4R8WWN0"/>
<comment type="caution">
    <text evidence="2">The sequence shown here is derived from an EMBL/GenBank/DDBJ whole genome shotgun (WGS) entry which is preliminary data.</text>
</comment>
<proteinExistence type="predicted"/>
<feature type="compositionally biased region" description="Basic residues" evidence="1">
    <location>
        <begin position="1"/>
        <end position="10"/>
    </location>
</feature>
<feature type="region of interest" description="Disordered" evidence="1">
    <location>
        <begin position="67"/>
        <end position="96"/>
    </location>
</feature>
<evidence type="ECO:0000256" key="1">
    <source>
        <dbReference type="SAM" id="MobiDB-lite"/>
    </source>
</evidence>
<keyword evidence="3" id="KW-1185">Reference proteome</keyword>
<evidence type="ECO:0000313" key="3">
    <source>
        <dbReference type="Proteomes" id="UP000298412"/>
    </source>
</evidence>
<evidence type="ECO:0000313" key="2">
    <source>
        <dbReference type="EMBL" id="TFC20011.1"/>
    </source>
</evidence>
<dbReference type="OrthoDB" id="285364at2"/>
<reference evidence="2 3" key="1">
    <citation type="submission" date="2019-03" db="EMBL/GenBank/DDBJ databases">
        <title>Genomics of glacier-inhabiting Cryobacterium strains.</title>
        <authorList>
            <person name="Liu Q."/>
            <person name="Xin Y.-H."/>
        </authorList>
    </citation>
    <scope>NUCLEOTIDE SEQUENCE [LARGE SCALE GENOMIC DNA]</scope>
    <source>
        <strain evidence="2 3">MDT1-3</strain>
    </source>
</reference>
<protein>
    <submittedName>
        <fullName evidence="2">Uncharacterized protein</fullName>
    </submittedName>
</protein>
<gene>
    <name evidence="2" type="ORF">E3O19_01145</name>
</gene>
<dbReference type="EMBL" id="SOFP01000009">
    <property type="protein sequence ID" value="TFC20011.1"/>
    <property type="molecule type" value="Genomic_DNA"/>
</dbReference>
<feature type="region of interest" description="Disordered" evidence="1">
    <location>
        <begin position="1"/>
        <end position="26"/>
    </location>
</feature>